<keyword evidence="7 9" id="KW-0503">Monooxygenase</keyword>
<evidence type="ECO:0000256" key="4">
    <source>
        <dbReference type="ARBA" id="ARBA00022723"/>
    </source>
</evidence>
<dbReference type="Gene3D" id="1.10.630.10">
    <property type="entry name" value="Cytochrome P450"/>
    <property type="match status" value="1"/>
</dbReference>
<name>A0A067L546_JATCU</name>
<dbReference type="EMBL" id="KK914304">
    <property type="protein sequence ID" value="KDP42338.1"/>
    <property type="molecule type" value="Genomic_DNA"/>
</dbReference>
<dbReference type="PANTHER" id="PTHR47955">
    <property type="entry name" value="CYTOCHROME P450 FAMILY 71 PROTEIN"/>
    <property type="match status" value="1"/>
</dbReference>
<reference evidence="12 13" key="1">
    <citation type="journal article" date="2014" name="PLoS ONE">
        <title>Global Analysis of Gene Expression Profiles in Physic Nut (Jatropha curcas L.) Seedlings Exposed to Salt Stress.</title>
        <authorList>
            <person name="Zhang L."/>
            <person name="Zhang C."/>
            <person name="Wu P."/>
            <person name="Chen Y."/>
            <person name="Li M."/>
            <person name="Jiang H."/>
            <person name="Wu G."/>
        </authorList>
    </citation>
    <scope>NUCLEOTIDE SEQUENCE [LARGE SCALE GENOMIC DNA]</scope>
    <source>
        <strain evidence="13">cv. GZQX0401</strain>
        <tissue evidence="12">Young leaves</tissue>
    </source>
</reference>
<feature type="signal peptide" evidence="10">
    <location>
        <begin position="1"/>
        <end position="22"/>
    </location>
</feature>
<comment type="similarity">
    <text evidence="2 9">Belongs to the cytochrome P450 family.</text>
</comment>
<dbReference type="Pfam" id="PF00067">
    <property type="entry name" value="p450"/>
    <property type="match status" value="1"/>
</dbReference>
<gene>
    <name evidence="11" type="primary">CYP71D495</name>
    <name evidence="12" type="ORF">JCGZ_02811</name>
</gene>
<dbReference type="InterPro" id="IPR036396">
    <property type="entry name" value="Cyt_P450_sf"/>
</dbReference>
<evidence type="ECO:0000256" key="1">
    <source>
        <dbReference type="ARBA" id="ARBA00001971"/>
    </source>
</evidence>
<reference evidence="11" key="2">
    <citation type="journal article" date="2016" name="ChemBioChem">
        <title>A cytochrome P450-mediated intramolecular carbon-carbon ring closure in the biosynthesis of multidrug resistance-reversing lathyrane diterpenoids.</title>
        <authorList>
            <person name="King A.J."/>
            <person name="Brown G.D."/>
            <person name="Gilday A.D."/>
            <person name="Forestier E."/>
            <person name="Larson T.R."/>
            <person name="Graham I.A."/>
        </authorList>
    </citation>
    <scope>NUCLEOTIDE SEQUENCE</scope>
</reference>
<evidence type="ECO:0000256" key="2">
    <source>
        <dbReference type="ARBA" id="ARBA00010617"/>
    </source>
</evidence>
<evidence type="ECO:0000256" key="7">
    <source>
        <dbReference type="ARBA" id="ARBA00023033"/>
    </source>
</evidence>
<evidence type="ECO:0000256" key="10">
    <source>
        <dbReference type="SAM" id="SignalP"/>
    </source>
</evidence>
<dbReference type="GO" id="GO:0004497">
    <property type="term" value="F:monooxygenase activity"/>
    <property type="evidence" value="ECO:0007669"/>
    <property type="project" value="UniProtKB-KW"/>
</dbReference>
<evidence type="ECO:0000313" key="13">
    <source>
        <dbReference type="Proteomes" id="UP000027138"/>
    </source>
</evidence>
<sequence length="504" mass="56666">MLFFITVLFIFIALRIWKKSKANSTPNLPPGPNKLPLIGNVHNLVGDLPYHRLRDLSKKYGPIMHLQLGENTTVVISSPELAQEVMKTHDVNFAQRPFVLAGDIVSYKCKDIAFAPYGEYWRQLRKMCSLELLTAKRVQSFKSIREEEVSKLVESISSSSGSPINFSKMASSLTYAIISRAVCGKVSRGEEVFVPAVEKLVEAGRSISLADLYPSVKLFNALSVVRRRVEKIHGEVDKIIENIVIEHRERKRMAHAGINSKEEEDLVDVLLKFQENGDLDSYLSNDGIKAVILDMFIAGSDTSSTTIEWAISEMVKNPSIMEKAQAEVREVFGSKGKVDEADLHELNYLKLVIKETLRLHPAVPLLLPRQSREDCVIEGYNIATKSTVIVNAWAIARDPKYWDEAERFYPERFINSSIDFKGTNFEFIPFGAGRRMCPGMLFGLASVELPLAQLLYHFDWKLPGGQKPEDLDMSDDLDGTATRRHALYLTATPYLPSAVGKISR</sequence>
<evidence type="ECO:0000313" key="11">
    <source>
        <dbReference type="EMBL" id="ANJ20917.1"/>
    </source>
</evidence>
<keyword evidence="6 8" id="KW-0408">Iron</keyword>
<keyword evidence="10" id="KW-0732">Signal</keyword>
<dbReference type="EMBL" id="KX060559">
    <property type="protein sequence ID" value="ANJ20917.1"/>
    <property type="molecule type" value="mRNA"/>
</dbReference>
<keyword evidence="5 9" id="KW-0560">Oxidoreductase</keyword>
<dbReference type="OrthoDB" id="1470350at2759"/>
<evidence type="ECO:0000256" key="5">
    <source>
        <dbReference type="ARBA" id="ARBA00023002"/>
    </source>
</evidence>
<dbReference type="InterPro" id="IPR001128">
    <property type="entry name" value="Cyt_P450"/>
</dbReference>
<proteinExistence type="evidence at transcript level"/>
<dbReference type="Proteomes" id="UP000027138">
    <property type="component" value="Unassembled WGS sequence"/>
</dbReference>
<accession>A0A067L546</accession>
<evidence type="ECO:0000256" key="9">
    <source>
        <dbReference type="RuleBase" id="RU000461"/>
    </source>
</evidence>
<dbReference type="InterPro" id="IPR002401">
    <property type="entry name" value="Cyt_P450_E_grp-I"/>
</dbReference>
<keyword evidence="13" id="KW-1185">Reference proteome</keyword>
<dbReference type="InterPro" id="IPR017972">
    <property type="entry name" value="Cyt_P450_CS"/>
</dbReference>
<evidence type="ECO:0000256" key="3">
    <source>
        <dbReference type="ARBA" id="ARBA00022617"/>
    </source>
</evidence>
<dbReference type="PRINTS" id="PR00385">
    <property type="entry name" value="P450"/>
</dbReference>
<evidence type="ECO:0000256" key="6">
    <source>
        <dbReference type="ARBA" id="ARBA00023004"/>
    </source>
</evidence>
<protein>
    <submittedName>
        <fullName evidence="11">Casbene 9-oxidase</fullName>
    </submittedName>
</protein>
<feature type="binding site" description="axial binding residue" evidence="8">
    <location>
        <position position="437"/>
    </location>
    <ligand>
        <name>heme</name>
        <dbReference type="ChEBI" id="CHEBI:30413"/>
    </ligand>
    <ligandPart>
        <name>Fe</name>
        <dbReference type="ChEBI" id="CHEBI:18248"/>
    </ligandPart>
</feature>
<feature type="chain" id="PRO_5014010310" evidence="10">
    <location>
        <begin position="23"/>
        <end position="504"/>
    </location>
</feature>
<dbReference type="PRINTS" id="PR00463">
    <property type="entry name" value="EP450I"/>
</dbReference>
<dbReference type="FunFam" id="1.10.630.10:FF:000008">
    <property type="entry name" value="Cytochrome P450 71D8"/>
    <property type="match status" value="1"/>
</dbReference>
<dbReference type="SUPFAM" id="SSF48264">
    <property type="entry name" value="Cytochrome P450"/>
    <property type="match status" value="1"/>
</dbReference>
<dbReference type="STRING" id="180498.A0A067L546"/>
<dbReference type="AlphaFoldDB" id="A0A067L546"/>
<dbReference type="PANTHER" id="PTHR47955:SF8">
    <property type="entry name" value="CYTOCHROME P450 71D11-LIKE"/>
    <property type="match status" value="1"/>
</dbReference>
<evidence type="ECO:0000313" key="12">
    <source>
        <dbReference type="EMBL" id="KDP42338.1"/>
    </source>
</evidence>
<organism evidence="12 13">
    <name type="scientific">Jatropha curcas</name>
    <name type="common">Barbados nut</name>
    <dbReference type="NCBI Taxonomy" id="180498"/>
    <lineage>
        <taxon>Eukaryota</taxon>
        <taxon>Viridiplantae</taxon>
        <taxon>Streptophyta</taxon>
        <taxon>Embryophyta</taxon>
        <taxon>Tracheophyta</taxon>
        <taxon>Spermatophyta</taxon>
        <taxon>Magnoliopsida</taxon>
        <taxon>eudicotyledons</taxon>
        <taxon>Gunneridae</taxon>
        <taxon>Pentapetalae</taxon>
        <taxon>rosids</taxon>
        <taxon>fabids</taxon>
        <taxon>Malpighiales</taxon>
        <taxon>Euphorbiaceae</taxon>
        <taxon>Crotonoideae</taxon>
        <taxon>Jatropheae</taxon>
        <taxon>Jatropha</taxon>
    </lineage>
</organism>
<dbReference type="PROSITE" id="PS00086">
    <property type="entry name" value="CYTOCHROME_P450"/>
    <property type="match status" value="1"/>
</dbReference>
<evidence type="ECO:0000256" key="8">
    <source>
        <dbReference type="PIRSR" id="PIRSR602401-1"/>
    </source>
</evidence>
<keyword evidence="4 8" id="KW-0479">Metal-binding</keyword>
<comment type="cofactor">
    <cofactor evidence="1 8">
        <name>heme</name>
        <dbReference type="ChEBI" id="CHEBI:30413"/>
    </cofactor>
</comment>
<dbReference type="GO" id="GO:0020037">
    <property type="term" value="F:heme binding"/>
    <property type="evidence" value="ECO:0007669"/>
    <property type="project" value="InterPro"/>
</dbReference>
<dbReference type="CDD" id="cd11072">
    <property type="entry name" value="CYP71-like"/>
    <property type="match status" value="1"/>
</dbReference>
<dbReference type="GO" id="GO:0005506">
    <property type="term" value="F:iron ion binding"/>
    <property type="evidence" value="ECO:0007669"/>
    <property type="project" value="InterPro"/>
</dbReference>
<keyword evidence="3 8" id="KW-0349">Heme</keyword>
<dbReference type="GO" id="GO:0016705">
    <property type="term" value="F:oxidoreductase activity, acting on paired donors, with incorporation or reduction of molecular oxygen"/>
    <property type="evidence" value="ECO:0007669"/>
    <property type="project" value="InterPro"/>
</dbReference>